<dbReference type="InterPro" id="IPR001509">
    <property type="entry name" value="Epimerase_deHydtase"/>
</dbReference>
<dbReference type="PANTHER" id="PTHR43000">
    <property type="entry name" value="DTDP-D-GLUCOSE 4,6-DEHYDRATASE-RELATED"/>
    <property type="match status" value="1"/>
</dbReference>
<gene>
    <name evidence="3" type="ORF">VPK24_06260</name>
</gene>
<feature type="domain" description="NAD-dependent epimerase/dehydratase" evidence="2">
    <location>
        <begin position="12"/>
        <end position="237"/>
    </location>
</feature>
<protein>
    <submittedName>
        <fullName evidence="3">NAD(P)-dependent oxidoreductase</fullName>
    </submittedName>
</protein>
<dbReference type="RefSeq" id="WP_393011421.1">
    <property type="nucleotide sequence ID" value="NZ_JAZAQF010000030.1"/>
</dbReference>
<proteinExistence type="inferred from homology"/>
<dbReference type="Gene3D" id="3.40.50.720">
    <property type="entry name" value="NAD(P)-binding Rossmann-like Domain"/>
    <property type="match status" value="1"/>
</dbReference>
<dbReference type="Proteomes" id="UP001604335">
    <property type="component" value="Unassembled WGS sequence"/>
</dbReference>
<evidence type="ECO:0000313" key="4">
    <source>
        <dbReference type="Proteomes" id="UP001604335"/>
    </source>
</evidence>
<name>A0ABW7CAQ7_9CYAN</name>
<sequence length="311" mass="33661">MMVPAREPLTVALTGATGFVGAAVVRSLLRAGHRPIALVRPESDRRRLAGLDCAIVESAALTDPDLVDRLQAEQPIALIHLAWSGTATTARDSGWQITENLPLTIASVQLAAAIGCRQWVGIGSQLEYGNPNVQTDERSPALPTSLYGQAKLAACWTGLGLAAAANLVGTWVRIYTVYGPDDAPQRLFPYLIRGFAAGRSPAVTPCEQQWDFLHVDDAAEAIRRLVETQSAGIFNLGSGQVVPLKTAVETIRALTNPAIEPAYGAIPYRPDQVMYLQAQIDRLQTATGWQPQIDLQRGIQQTVDWFWQSAD</sequence>
<evidence type="ECO:0000259" key="2">
    <source>
        <dbReference type="Pfam" id="PF01370"/>
    </source>
</evidence>
<evidence type="ECO:0000313" key="3">
    <source>
        <dbReference type="EMBL" id="MFG3817235.1"/>
    </source>
</evidence>
<evidence type="ECO:0000256" key="1">
    <source>
        <dbReference type="ARBA" id="ARBA00007637"/>
    </source>
</evidence>
<accession>A0ABW7CAQ7</accession>
<dbReference type="SUPFAM" id="SSF51735">
    <property type="entry name" value="NAD(P)-binding Rossmann-fold domains"/>
    <property type="match status" value="1"/>
</dbReference>
<dbReference type="InterPro" id="IPR036291">
    <property type="entry name" value="NAD(P)-bd_dom_sf"/>
</dbReference>
<organism evidence="3 4">
    <name type="scientific">Limnothrix redekei LRLZ20PSL1</name>
    <dbReference type="NCBI Taxonomy" id="3112953"/>
    <lineage>
        <taxon>Bacteria</taxon>
        <taxon>Bacillati</taxon>
        <taxon>Cyanobacteriota</taxon>
        <taxon>Cyanophyceae</taxon>
        <taxon>Pseudanabaenales</taxon>
        <taxon>Pseudanabaenaceae</taxon>
        <taxon>Limnothrix</taxon>
    </lineage>
</organism>
<dbReference type="EMBL" id="JAZAQF010000030">
    <property type="protein sequence ID" value="MFG3817235.1"/>
    <property type="molecule type" value="Genomic_DNA"/>
</dbReference>
<keyword evidence="4" id="KW-1185">Reference proteome</keyword>
<reference evidence="4" key="1">
    <citation type="journal article" date="2024" name="Algal Res.">
        <title>Biochemical, toxicological and genomic investigation of a high-biomass producing Limnothrix strain isolated from Italian shallow drinking water reservoir.</title>
        <authorList>
            <person name="Simonazzi M."/>
            <person name="Shishido T.K."/>
            <person name="Delbaje E."/>
            <person name="Wahlsten M."/>
            <person name="Fewer D.P."/>
            <person name="Sivonen K."/>
            <person name="Pezzolesi L."/>
            <person name="Pistocchi R."/>
        </authorList>
    </citation>
    <scope>NUCLEOTIDE SEQUENCE [LARGE SCALE GENOMIC DNA]</scope>
    <source>
        <strain evidence="4">LRLZ20PSL1</strain>
    </source>
</reference>
<comment type="caution">
    <text evidence="3">The sequence shown here is derived from an EMBL/GenBank/DDBJ whole genome shotgun (WGS) entry which is preliminary data.</text>
</comment>
<dbReference type="Pfam" id="PF01370">
    <property type="entry name" value="Epimerase"/>
    <property type="match status" value="1"/>
</dbReference>
<comment type="similarity">
    <text evidence="1">Belongs to the NAD(P)-dependent epimerase/dehydratase family.</text>
</comment>